<reference evidence="3" key="1">
    <citation type="submission" date="2017-02" db="UniProtKB">
        <authorList>
            <consortium name="WormBaseParasite"/>
        </authorList>
    </citation>
    <scope>IDENTIFICATION</scope>
</reference>
<dbReference type="EMBL" id="UZAG01021222">
    <property type="protein sequence ID" value="VDO49632.1"/>
    <property type="molecule type" value="Genomic_DNA"/>
</dbReference>
<name>A0A0R3R8Y2_9BILA</name>
<dbReference type="WBParaSite" id="BTMF_0001648801-mRNA-1">
    <property type="protein sequence ID" value="BTMF_0001648801-mRNA-1"/>
    <property type="gene ID" value="BTMF_0001648801"/>
</dbReference>
<evidence type="ECO:0000313" key="2">
    <source>
        <dbReference type="Proteomes" id="UP000280834"/>
    </source>
</evidence>
<accession>A0A0R3R8Y2</accession>
<proteinExistence type="predicted"/>
<evidence type="ECO:0000313" key="1">
    <source>
        <dbReference type="EMBL" id="VDO49632.1"/>
    </source>
</evidence>
<dbReference type="AlphaFoldDB" id="A0A0R3R8Y2"/>
<dbReference type="Proteomes" id="UP000280834">
    <property type="component" value="Unassembled WGS sequence"/>
</dbReference>
<organism evidence="3">
    <name type="scientific">Brugia timori</name>
    <dbReference type="NCBI Taxonomy" id="42155"/>
    <lineage>
        <taxon>Eukaryota</taxon>
        <taxon>Metazoa</taxon>
        <taxon>Ecdysozoa</taxon>
        <taxon>Nematoda</taxon>
        <taxon>Chromadorea</taxon>
        <taxon>Rhabditida</taxon>
        <taxon>Spirurina</taxon>
        <taxon>Spiruromorpha</taxon>
        <taxon>Filarioidea</taxon>
        <taxon>Onchocercidae</taxon>
        <taxon>Brugia</taxon>
    </lineage>
</organism>
<sequence length="35" mass="4136">MHLFLPYGISIEFNKFLSAYIISFRLSTTIRLDDL</sequence>
<evidence type="ECO:0000313" key="3">
    <source>
        <dbReference type="WBParaSite" id="BTMF_0001648801-mRNA-1"/>
    </source>
</evidence>
<protein>
    <submittedName>
        <fullName evidence="1 3">Uncharacterized protein</fullName>
    </submittedName>
</protein>
<keyword evidence="2" id="KW-1185">Reference proteome</keyword>
<gene>
    <name evidence="1" type="ORF">BTMF_LOCUS14468</name>
</gene>
<reference evidence="1 2" key="2">
    <citation type="submission" date="2018-11" db="EMBL/GenBank/DDBJ databases">
        <authorList>
            <consortium name="Pathogen Informatics"/>
        </authorList>
    </citation>
    <scope>NUCLEOTIDE SEQUENCE [LARGE SCALE GENOMIC DNA]</scope>
</reference>